<dbReference type="PROSITE" id="PS00041">
    <property type="entry name" value="HTH_ARAC_FAMILY_1"/>
    <property type="match status" value="1"/>
</dbReference>
<accession>A0ABZ0CN26</accession>
<dbReference type="PRINTS" id="PR00032">
    <property type="entry name" value="HTHARAC"/>
</dbReference>
<dbReference type="InterPro" id="IPR010499">
    <property type="entry name" value="AraC_E-bd"/>
</dbReference>
<gene>
    <name evidence="5" type="ORF">RXV79_15860</name>
</gene>
<proteinExistence type="predicted"/>
<dbReference type="InterPro" id="IPR029442">
    <property type="entry name" value="GyrI-like"/>
</dbReference>
<dbReference type="PROSITE" id="PS01124">
    <property type="entry name" value="HTH_ARAC_FAMILY_2"/>
    <property type="match status" value="1"/>
</dbReference>
<dbReference type="Gene3D" id="3.20.80.10">
    <property type="entry name" value="Regulatory factor, effector binding domain"/>
    <property type="match status" value="1"/>
</dbReference>
<dbReference type="EMBL" id="CP136336">
    <property type="protein sequence ID" value="WOB06397.1"/>
    <property type="molecule type" value="Genomic_DNA"/>
</dbReference>
<evidence type="ECO:0000256" key="1">
    <source>
        <dbReference type="ARBA" id="ARBA00023015"/>
    </source>
</evidence>
<evidence type="ECO:0000313" key="6">
    <source>
        <dbReference type="Proteomes" id="UP001303946"/>
    </source>
</evidence>
<keyword evidence="3" id="KW-0804">Transcription</keyword>
<keyword evidence="6" id="KW-1185">Reference proteome</keyword>
<evidence type="ECO:0000259" key="4">
    <source>
        <dbReference type="PROSITE" id="PS01124"/>
    </source>
</evidence>
<dbReference type="InterPro" id="IPR050908">
    <property type="entry name" value="SmbC-like"/>
</dbReference>
<dbReference type="Pfam" id="PF06445">
    <property type="entry name" value="GyrI-like"/>
    <property type="match status" value="1"/>
</dbReference>
<organism evidence="5 6">
    <name type="scientific">Piscinibacter gummiphilus</name>
    <dbReference type="NCBI Taxonomy" id="946333"/>
    <lineage>
        <taxon>Bacteria</taxon>
        <taxon>Pseudomonadati</taxon>
        <taxon>Pseudomonadota</taxon>
        <taxon>Betaproteobacteria</taxon>
        <taxon>Burkholderiales</taxon>
        <taxon>Sphaerotilaceae</taxon>
        <taxon>Piscinibacter</taxon>
    </lineage>
</organism>
<protein>
    <submittedName>
        <fullName evidence="5">AraC family transcriptional regulator</fullName>
    </submittedName>
</protein>
<evidence type="ECO:0000256" key="3">
    <source>
        <dbReference type="ARBA" id="ARBA00023163"/>
    </source>
</evidence>
<evidence type="ECO:0000256" key="2">
    <source>
        <dbReference type="ARBA" id="ARBA00023125"/>
    </source>
</evidence>
<reference evidence="5 6" key="1">
    <citation type="submission" date="2023-10" db="EMBL/GenBank/DDBJ databases">
        <title>Bacteria for the degradation of biodegradable plastic PBAT(Polybutylene adipate terephthalate).</title>
        <authorList>
            <person name="Weon H.-Y."/>
            <person name="Yeon J."/>
        </authorList>
    </citation>
    <scope>NUCLEOTIDE SEQUENCE [LARGE SCALE GENOMIC DNA]</scope>
    <source>
        <strain evidence="5 6">SBD 7-3</strain>
    </source>
</reference>
<dbReference type="InterPro" id="IPR018062">
    <property type="entry name" value="HTH_AraC-typ_CS"/>
</dbReference>
<feature type="domain" description="HTH araC/xylS-type" evidence="4">
    <location>
        <begin position="30"/>
        <end position="128"/>
    </location>
</feature>
<dbReference type="InterPro" id="IPR018060">
    <property type="entry name" value="HTH_AraC"/>
</dbReference>
<name>A0ABZ0CN26_9BURK</name>
<dbReference type="SUPFAM" id="SSF55136">
    <property type="entry name" value="Probable bacterial effector-binding domain"/>
    <property type="match status" value="1"/>
</dbReference>
<dbReference type="InterPro" id="IPR011256">
    <property type="entry name" value="Reg_factor_effector_dom_sf"/>
</dbReference>
<dbReference type="PANTHER" id="PTHR40055">
    <property type="entry name" value="TRANSCRIPTIONAL REGULATOR YGIV-RELATED"/>
    <property type="match status" value="1"/>
</dbReference>
<evidence type="ECO:0000313" key="5">
    <source>
        <dbReference type="EMBL" id="WOB06397.1"/>
    </source>
</evidence>
<dbReference type="SMART" id="SM00871">
    <property type="entry name" value="AraC_E_bind"/>
    <property type="match status" value="1"/>
</dbReference>
<dbReference type="InterPro" id="IPR009057">
    <property type="entry name" value="Homeodomain-like_sf"/>
</dbReference>
<sequence>MSASAERDAGVFAPASTDSGLWSRYAPRMRRVIEHVYDHLDQPLDLNALADIACLSPHHWHRVYHAMHGETMAQTVKRLRLHRAAGHLAHTARPIAQVARDAGYPTLASFNRTFKSVYGLPPARYRASGLHRHFVASHTEDSAPGYEVTLRELPAQPLLGVEHRGSFMSIGRAFDLLYARIASTGLGRPGMRMLALYFDDPAVTPEAELRSVAAVAGCAQPTTDVGLVHTETPAGLHAVLNYVGPYASMRAAYDWLYGSWLPRSGHEPAAGPLVEEYFNNPRDTPPNELRTEILLSLRPS</sequence>
<dbReference type="InterPro" id="IPR020449">
    <property type="entry name" value="Tscrpt_reg_AraC-type_HTH"/>
</dbReference>
<dbReference type="RefSeq" id="WP_316698820.1">
    <property type="nucleotide sequence ID" value="NZ_CP136336.1"/>
</dbReference>
<dbReference type="SUPFAM" id="SSF46689">
    <property type="entry name" value="Homeodomain-like"/>
    <property type="match status" value="2"/>
</dbReference>
<dbReference type="Proteomes" id="UP001303946">
    <property type="component" value="Chromosome"/>
</dbReference>
<keyword evidence="1" id="KW-0805">Transcription regulation</keyword>
<dbReference type="PANTHER" id="PTHR40055:SF1">
    <property type="entry name" value="TRANSCRIPTIONAL REGULATOR YGIV-RELATED"/>
    <property type="match status" value="1"/>
</dbReference>
<dbReference type="SMART" id="SM00342">
    <property type="entry name" value="HTH_ARAC"/>
    <property type="match status" value="1"/>
</dbReference>
<dbReference type="Gene3D" id="1.10.10.60">
    <property type="entry name" value="Homeodomain-like"/>
    <property type="match status" value="1"/>
</dbReference>
<dbReference type="Pfam" id="PF12833">
    <property type="entry name" value="HTH_18"/>
    <property type="match status" value="1"/>
</dbReference>
<keyword evidence="2" id="KW-0238">DNA-binding</keyword>